<evidence type="ECO:0000313" key="1">
    <source>
        <dbReference type="EMBL" id="KAH7927620.1"/>
    </source>
</evidence>
<protein>
    <submittedName>
        <fullName evidence="1">Uncharacterized protein</fullName>
    </submittedName>
</protein>
<name>A0ACB8BR18_9AGAM</name>
<keyword evidence="2" id="KW-1185">Reference proteome</keyword>
<dbReference type="EMBL" id="MU266363">
    <property type="protein sequence ID" value="KAH7927620.1"/>
    <property type="molecule type" value="Genomic_DNA"/>
</dbReference>
<sequence>MTADQTRWGARCTYANRSNANRSLGTCHTNFLSSIYFDLDVSMLSDSFPLLSIARNRLSFQTWRPLLVVSFVSLWILSESFGEEIPDGSWTTSESHLRLAFTEAIKFLFALAIYAARRRYGHSPLTSYQIAFRNDNSEDQPLNDLRLSPEGSHEFPSARSSRNGWLLHARPSSISLRVGTVRSTLSILATAALFALRAYSVSRSRETADPLSLYLVIPAVTLCSLFVLRCFFCRAFSPLLWNAALLQFSGLFIVRSGLISNTSTPPYPILFATALSTSLSLTSTDVMYKLHHPASFNSINMILFASGTVFHFSLHLIKTLYLPPSTPTDVGLTSASLVLPFLEAGRDVTALLVLFYYDAVIESILASFAATFIILVFTAGFTPYPSSVMIGGFIASVATVAYIYNLMSDTEDEDELETQPRYPILGGMP</sequence>
<proteinExistence type="predicted"/>
<reference evidence="1" key="1">
    <citation type="journal article" date="2021" name="New Phytol.">
        <title>Evolutionary innovations through gain and loss of genes in the ectomycorrhizal Boletales.</title>
        <authorList>
            <person name="Wu G."/>
            <person name="Miyauchi S."/>
            <person name="Morin E."/>
            <person name="Kuo A."/>
            <person name="Drula E."/>
            <person name="Varga T."/>
            <person name="Kohler A."/>
            <person name="Feng B."/>
            <person name="Cao Y."/>
            <person name="Lipzen A."/>
            <person name="Daum C."/>
            <person name="Hundley H."/>
            <person name="Pangilinan J."/>
            <person name="Johnson J."/>
            <person name="Barry K."/>
            <person name="LaButti K."/>
            <person name="Ng V."/>
            <person name="Ahrendt S."/>
            <person name="Min B."/>
            <person name="Choi I.G."/>
            <person name="Park H."/>
            <person name="Plett J.M."/>
            <person name="Magnuson J."/>
            <person name="Spatafora J.W."/>
            <person name="Nagy L.G."/>
            <person name="Henrissat B."/>
            <person name="Grigoriev I.V."/>
            <person name="Yang Z.L."/>
            <person name="Xu J."/>
            <person name="Martin F.M."/>
        </authorList>
    </citation>
    <scope>NUCLEOTIDE SEQUENCE</scope>
    <source>
        <strain evidence="1">KUC20120723A-06</strain>
    </source>
</reference>
<comment type="caution">
    <text evidence="1">The sequence shown here is derived from an EMBL/GenBank/DDBJ whole genome shotgun (WGS) entry which is preliminary data.</text>
</comment>
<accession>A0ACB8BR18</accession>
<gene>
    <name evidence="1" type="ORF">BV22DRAFT_259338</name>
</gene>
<organism evidence="1 2">
    <name type="scientific">Leucogyrophana mollusca</name>
    <dbReference type="NCBI Taxonomy" id="85980"/>
    <lineage>
        <taxon>Eukaryota</taxon>
        <taxon>Fungi</taxon>
        <taxon>Dikarya</taxon>
        <taxon>Basidiomycota</taxon>
        <taxon>Agaricomycotina</taxon>
        <taxon>Agaricomycetes</taxon>
        <taxon>Agaricomycetidae</taxon>
        <taxon>Boletales</taxon>
        <taxon>Boletales incertae sedis</taxon>
        <taxon>Leucogyrophana</taxon>
    </lineage>
</organism>
<evidence type="ECO:0000313" key="2">
    <source>
        <dbReference type="Proteomes" id="UP000790709"/>
    </source>
</evidence>
<dbReference type="Proteomes" id="UP000790709">
    <property type="component" value="Unassembled WGS sequence"/>
</dbReference>